<reference evidence="2" key="1">
    <citation type="submission" date="2018-06" db="EMBL/GenBank/DDBJ databases">
        <title>Genome assembly of Danube salmon.</title>
        <authorList>
            <person name="Macqueen D.J."/>
            <person name="Gundappa M.K."/>
        </authorList>
    </citation>
    <scope>NUCLEOTIDE SEQUENCE [LARGE SCALE GENOMIC DNA]</scope>
</reference>
<keyword evidence="2" id="KW-1185">Reference proteome</keyword>
<dbReference type="STRING" id="62062.ENSHHUP00000070756"/>
<protein>
    <submittedName>
        <fullName evidence="1">Uncharacterized protein</fullName>
    </submittedName>
</protein>
<evidence type="ECO:0000313" key="2">
    <source>
        <dbReference type="Proteomes" id="UP000314982"/>
    </source>
</evidence>
<reference evidence="1" key="2">
    <citation type="submission" date="2025-08" db="UniProtKB">
        <authorList>
            <consortium name="Ensembl"/>
        </authorList>
    </citation>
    <scope>IDENTIFICATION</scope>
</reference>
<proteinExistence type="predicted"/>
<organism evidence="1 2">
    <name type="scientific">Hucho hucho</name>
    <name type="common">huchen</name>
    <dbReference type="NCBI Taxonomy" id="62062"/>
    <lineage>
        <taxon>Eukaryota</taxon>
        <taxon>Metazoa</taxon>
        <taxon>Chordata</taxon>
        <taxon>Craniata</taxon>
        <taxon>Vertebrata</taxon>
        <taxon>Euteleostomi</taxon>
        <taxon>Actinopterygii</taxon>
        <taxon>Neopterygii</taxon>
        <taxon>Teleostei</taxon>
        <taxon>Protacanthopterygii</taxon>
        <taxon>Salmoniformes</taxon>
        <taxon>Salmonidae</taxon>
        <taxon>Salmoninae</taxon>
        <taxon>Hucho</taxon>
    </lineage>
</organism>
<dbReference type="SUPFAM" id="SSF52047">
    <property type="entry name" value="RNI-like"/>
    <property type="match status" value="1"/>
</dbReference>
<evidence type="ECO:0000313" key="1">
    <source>
        <dbReference type="Ensembl" id="ENSHHUP00000070756.1"/>
    </source>
</evidence>
<sequence length="110" mass="12422">MLDLCGNLLCCWEDVMAITEQMAQLKELQLSHNRLRVPSNPTVRPRAFSCLLLPQGPLPHQLCPPLLDYAPMWPLLEELYVSENDITELQRPNNVFTVLGSFGSLSKPFG</sequence>
<name>A0A4W5Q0N0_9TELE</name>
<dbReference type="InterPro" id="IPR032675">
    <property type="entry name" value="LRR_dom_sf"/>
</dbReference>
<accession>A0A4W5Q0N0</accession>
<dbReference type="Ensembl" id="ENSHHUT00000073108.1">
    <property type="protein sequence ID" value="ENSHHUP00000070756.1"/>
    <property type="gene ID" value="ENSHHUG00000041596.1"/>
</dbReference>
<dbReference type="Pfam" id="PF00560">
    <property type="entry name" value="LRR_1"/>
    <property type="match status" value="1"/>
</dbReference>
<dbReference type="InterPro" id="IPR001611">
    <property type="entry name" value="Leu-rich_rpt"/>
</dbReference>
<reference evidence="1" key="3">
    <citation type="submission" date="2025-09" db="UniProtKB">
        <authorList>
            <consortium name="Ensembl"/>
        </authorList>
    </citation>
    <scope>IDENTIFICATION</scope>
</reference>
<dbReference type="Proteomes" id="UP000314982">
    <property type="component" value="Unassembled WGS sequence"/>
</dbReference>
<dbReference type="AlphaFoldDB" id="A0A4W5Q0N0"/>
<dbReference type="Gene3D" id="3.80.10.10">
    <property type="entry name" value="Ribonuclease Inhibitor"/>
    <property type="match status" value="1"/>
</dbReference>